<sequence length="363" mass="40465">MNRSVCLFNSNRAWGGGEQWFFTHALVLAERGWRVCVVTNTSSVLGDRLVRHPQIELLRLPIGNLSFLNPVILAGLVSFFRSNAVESVILALPSDLKCGGFAARMAGVKDIIFRRGLALPTKDSVLNRFLFRCVLTKLLCNSENTRRMVLSLNKNLISLERTFVVYNGLDLSAFDALPSHALVPRAHQKVVIGCAGRLTKQKGQKYLIEAISLLRQRGFDVEVLLAGTGELERELRDHVKKLGLEDCFHFLGFVEEMKRFYSSIDILALPSLWEGFGYVLSEAMSMRLPVVAFEVSNIPEVVLHGQAGLLVQERNVVAFADALAQLVHDEGLRIRMGEAGRKRVESKFTLAKTVQELEGVMLS</sequence>
<keyword evidence="3" id="KW-1185">Reference proteome</keyword>
<dbReference type="RefSeq" id="WP_092373270.1">
    <property type="nucleotide sequence ID" value="NZ_FORX01000004.1"/>
</dbReference>
<dbReference type="PANTHER" id="PTHR45947:SF3">
    <property type="entry name" value="SULFOQUINOVOSYL TRANSFERASE SQD2"/>
    <property type="match status" value="1"/>
</dbReference>
<evidence type="ECO:0000313" key="3">
    <source>
        <dbReference type="Proteomes" id="UP000198635"/>
    </source>
</evidence>
<accession>A0A1I3SKZ1</accession>
<evidence type="ECO:0000259" key="1">
    <source>
        <dbReference type="Pfam" id="PF00534"/>
    </source>
</evidence>
<dbReference type="EMBL" id="FORX01000004">
    <property type="protein sequence ID" value="SFJ58087.1"/>
    <property type="molecule type" value="Genomic_DNA"/>
</dbReference>
<dbReference type="PANTHER" id="PTHR45947">
    <property type="entry name" value="SULFOQUINOVOSYL TRANSFERASE SQD2"/>
    <property type="match status" value="1"/>
</dbReference>
<dbReference type="InterPro" id="IPR050194">
    <property type="entry name" value="Glycosyltransferase_grp1"/>
</dbReference>
<dbReference type="InterPro" id="IPR001296">
    <property type="entry name" value="Glyco_trans_1"/>
</dbReference>
<dbReference type="Gene3D" id="3.40.50.2000">
    <property type="entry name" value="Glycogen Phosphorylase B"/>
    <property type="match status" value="2"/>
</dbReference>
<dbReference type="STRING" id="52560.SAMN04488082_104163"/>
<evidence type="ECO:0000313" key="2">
    <source>
        <dbReference type="EMBL" id="SFJ58087.1"/>
    </source>
</evidence>
<proteinExistence type="predicted"/>
<dbReference type="Proteomes" id="UP000198635">
    <property type="component" value="Unassembled WGS sequence"/>
</dbReference>
<keyword evidence="2" id="KW-0808">Transferase</keyword>
<name>A0A1I3SKZ1_9BACT</name>
<dbReference type="Pfam" id="PF00534">
    <property type="entry name" value="Glycos_transf_1"/>
    <property type="match status" value="1"/>
</dbReference>
<dbReference type="OrthoDB" id="5443168at2"/>
<dbReference type="GO" id="GO:0016757">
    <property type="term" value="F:glycosyltransferase activity"/>
    <property type="evidence" value="ECO:0007669"/>
    <property type="project" value="InterPro"/>
</dbReference>
<feature type="domain" description="Glycosyl transferase family 1" evidence="1">
    <location>
        <begin position="187"/>
        <end position="343"/>
    </location>
</feature>
<dbReference type="AlphaFoldDB" id="A0A1I3SKZ1"/>
<organism evidence="2 3">
    <name type="scientific">Desulfomicrobium apsheronum</name>
    <dbReference type="NCBI Taxonomy" id="52560"/>
    <lineage>
        <taxon>Bacteria</taxon>
        <taxon>Pseudomonadati</taxon>
        <taxon>Thermodesulfobacteriota</taxon>
        <taxon>Desulfovibrionia</taxon>
        <taxon>Desulfovibrionales</taxon>
        <taxon>Desulfomicrobiaceae</taxon>
        <taxon>Desulfomicrobium</taxon>
    </lineage>
</organism>
<protein>
    <submittedName>
        <fullName evidence="2">Glycosyltransferase involved in cell wall bisynthesis</fullName>
    </submittedName>
</protein>
<reference evidence="3" key="1">
    <citation type="submission" date="2016-10" db="EMBL/GenBank/DDBJ databases">
        <authorList>
            <person name="Varghese N."/>
            <person name="Submissions S."/>
        </authorList>
    </citation>
    <scope>NUCLEOTIDE SEQUENCE [LARGE SCALE GENOMIC DNA]</scope>
    <source>
        <strain evidence="3">DSM 5918</strain>
    </source>
</reference>
<gene>
    <name evidence="2" type="ORF">SAMN04488082_104163</name>
</gene>
<dbReference type="SUPFAM" id="SSF53756">
    <property type="entry name" value="UDP-Glycosyltransferase/glycogen phosphorylase"/>
    <property type="match status" value="1"/>
</dbReference>